<dbReference type="EMBL" id="VNHC01000002">
    <property type="protein sequence ID" value="TVV27327.1"/>
    <property type="molecule type" value="Genomic_DNA"/>
</dbReference>
<evidence type="ECO:0000313" key="2">
    <source>
        <dbReference type="EMBL" id="AWF95457.1"/>
    </source>
</evidence>
<proteinExistence type="predicted"/>
<feature type="transmembrane region" description="Helical" evidence="1">
    <location>
        <begin position="33"/>
        <end position="52"/>
    </location>
</feature>
<accession>A0A0D1LV34</accession>
<evidence type="ECO:0000313" key="7">
    <source>
        <dbReference type="Proteomes" id="UP000032287"/>
    </source>
</evidence>
<keyword evidence="1" id="KW-0812">Transmembrane</keyword>
<organism evidence="4 8">
    <name type="scientific">Weissella cibaria</name>
    <dbReference type="NCBI Taxonomy" id="137591"/>
    <lineage>
        <taxon>Bacteria</taxon>
        <taxon>Bacillati</taxon>
        <taxon>Bacillota</taxon>
        <taxon>Bacilli</taxon>
        <taxon>Lactobacillales</taxon>
        <taxon>Lactobacillaceae</taxon>
        <taxon>Weissella</taxon>
    </lineage>
</organism>
<evidence type="ECO:0000313" key="10">
    <source>
        <dbReference type="Proteomes" id="UP000244870"/>
    </source>
</evidence>
<dbReference type="PATRIC" id="fig|137591.24.peg.1764"/>
<reference evidence="2 10" key="3">
    <citation type="submission" date="2017-04" db="EMBL/GenBank/DDBJ databases">
        <title>Weissella cibaria strain m2 complete genome.</title>
        <authorList>
            <person name="Pan Q."/>
            <person name="Tan M."/>
            <person name="Yao F."/>
            <person name="Su S."/>
        </authorList>
    </citation>
    <scope>NUCLEOTIDE SEQUENCE [LARGE SCALE GENOMIC DNA]</scope>
    <source>
        <strain evidence="2 10">M2</strain>
    </source>
</reference>
<gene>
    <name evidence="4" type="ORF">ab3b_01818</name>
    <name evidence="2" type="ORF">B6254_1051</name>
    <name evidence="5" type="ORF">B9D04_05025</name>
    <name evidence="6" type="ORF">FO435_05260</name>
    <name evidence="3" type="ORF">QX99_01615</name>
</gene>
<dbReference type="AlphaFoldDB" id="A0A0D1LV34"/>
<dbReference type="Proteomes" id="UP000032289">
    <property type="component" value="Unassembled WGS sequence"/>
</dbReference>
<evidence type="ECO:0000313" key="6">
    <source>
        <dbReference type="EMBL" id="TVV27327.1"/>
    </source>
</evidence>
<dbReference type="OrthoDB" id="2139526at2"/>
<keyword evidence="7" id="KW-1185">Reference proteome</keyword>
<dbReference type="EMBL" id="JWHU01000034">
    <property type="protein sequence ID" value="KIU19599.1"/>
    <property type="molecule type" value="Genomic_DNA"/>
</dbReference>
<dbReference type="RefSeq" id="WP_010371776.1">
    <property type="nucleotide sequence ID" value="NZ_BJEF01000002.1"/>
</dbReference>
<dbReference type="GeneID" id="66962514"/>
<dbReference type="Proteomes" id="UP000032287">
    <property type="component" value="Unassembled WGS sequence"/>
</dbReference>
<protein>
    <submittedName>
        <fullName evidence="5">DUF2929 domain-containing protein</fullName>
    </submittedName>
    <submittedName>
        <fullName evidence="6">DUF2929 family protein</fullName>
    </submittedName>
</protein>
<dbReference type="InterPro" id="IPR021324">
    <property type="entry name" value="DUF2929"/>
</dbReference>
<dbReference type="Pfam" id="PF11151">
    <property type="entry name" value="DUF2929"/>
    <property type="match status" value="1"/>
</dbReference>
<sequence>MKYVVTFFWTFILGEIIGYIGSALEGTSYNATATSLFAMVIGAIGAIAFAAISKSAAPKDAAHAED</sequence>
<keyword evidence="1" id="KW-0472">Membrane</keyword>
<dbReference type="EMBL" id="NDXJ01000005">
    <property type="protein sequence ID" value="OSP89884.1"/>
    <property type="molecule type" value="Genomic_DNA"/>
</dbReference>
<dbReference type="eggNOG" id="ENOG50304MQ">
    <property type="taxonomic scope" value="Bacteria"/>
</dbReference>
<evidence type="ECO:0000313" key="8">
    <source>
        <dbReference type="Proteomes" id="UP000032289"/>
    </source>
</evidence>
<dbReference type="STRING" id="137591.AO080_08795"/>
<dbReference type="Proteomes" id="UP000320012">
    <property type="component" value="Unassembled WGS sequence"/>
</dbReference>
<evidence type="ECO:0000313" key="3">
    <source>
        <dbReference type="EMBL" id="KIU19599.1"/>
    </source>
</evidence>
<dbReference type="EMBL" id="CP020928">
    <property type="protein sequence ID" value="AWF95457.1"/>
    <property type="molecule type" value="Genomic_DNA"/>
</dbReference>
<dbReference type="EMBL" id="JWHT01000041">
    <property type="protein sequence ID" value="KIU22422.1"/>
    <property type="molecule type" value="Genomic_DNA"/>
</dbReference>
<reference evidence="7 8" key="1">
    <citation type="journal article" date="2015" name="Microbiology (Mosc.)">
        <title>Genomics of the Weissella cibaria species with an examination of its metabolic traits.</title>
        <authorList>
            <person name="Lynch K.M."/>
            <person name="Lucid A."/>
            <person name="Arendt E.K."/>
            <person name="Sleator R.D."/>
            <person name="Lucey B."/>
            <person name="Coffey A."/>
        </authorList>
    </citation>
    <scope>NUCLEOTIDE SEQUENCE [LARGE SCALE GENOMIC DNA]</scope>
    <source>
        <strain evidence="4 8">AB3b</strain>
        <strain evidence="3 7">MG1</strain>
    </source>
</reference>
<dbReference type="Proteomes" id="UP000244870">
    <property type="component" value="Chromosome"/>
</dbReference>
<dbReference type="Proteomes" id="UP000193588">
    <property type="component" value="Unassembled WGS sequence"/>
</dbReference>
<evidence type="ECO:0000313" key="5">
    <source>
        <dbReference type="EMBL" id="OSP89884.1"/>
    </source>
</evidence>
<evidence type="ECO:0000256" key="1">
    <source>
        <dbReference type="SAM" id="Phobius"/>
    </source>
</evidence>
<keyword evidence="1" id="KW-1133">Transmembrane helix</keyword>
<dbReference type="KEGG" id="wcb:AO080_08795"/>
<evidence type="ECO:0000313" key="11">
    <source>
        <dbReference type="Proteomes" id="UP000320012"/>
    </source>
</evidence>
<reference evidence="6 11" key="4">
    <citation type="submission" date="2019-07" db="EMBL/GenBank/DDBJ databases">
        <title>Genome sequence of Weissella cibaria GK1.</title>
        <authorList>
            <person name="Choi H.-J."/>
        </authorList>
    </citation>
    <scope>NUCLEOTIDE SEQUENCE [LARGE SCALE GENOMIC DNA]</scope>
    <source>
        <strain evidence="6 11">GK1</strain>
    </source>
</reference>
<evidence type="ECO:0000313" key="4">
    <source>
        <dbReference type="EMBL" id="KIU22422.1"/>
    </source>
</evidence>
<name>A0A0D1LV34_9LACO</name>
<reference evidence="5 9" key="2">
    <citation type="submission" date="2017-04" db="EMBL/GenBank/DDBJ databases">
        <title>The genome sequence of Weissella cibaria isolated from wild Drosophila.</title>
        <authorList>
            <person name="Ricks N.J."/>
            <person name="Carroll C."/>
            <person name="Walters A."/>
            <person name="Newell P.D."/>
            <person name="Chaston J.M."/>
        </authorList>
    </citation>
    <scope>NUCLEOTIDE SEQUENCE [LARGE SCALE GENOMIC DNA]</scope>
    <source>
        <strain evidence="5 9">DmW_103</strain>
    </source>
</reference>
<evidence type="ECO:0000313" key="9">
    <source>
        <dbReference type="Proteomes" id="UP000193588"/>
    </source>
</evidence>